<dbReference type="Gene3D" id="3.90.1570.10">
    <property type="entry name" value="tt1808, chain A"/>
    <property type="match status" value="1"/>
</dbReference>
<dbReference type="InterPro" id="IPR011335">
    <property type="entry name" value="Restrct_endonuc-II-like"/>
</dbReference>
<keyword evidence="2" id="KW-0378">Hydrolase</keyword>
<dbReference type="EMBL" id="KM433674">
    <property type="protein sequence ID" value="AIM41327.1"/>
    <property type="molecule type" value="Genomic_DNA"/>
</dbReference>
<keyword evidence="2" id="KW-0540">Nuclease</keyword>
<accession>A0A088FCF4</accession>
<dbReference type="Pfam" id="PF05685">
    <property type="entry name" value="Uma2"/>
    <property type="match status" value="1"/>
</dbReference>
<gene>
    <name evidence="2" type="ORF">Mcas_0732</name>
</gene>
<feature type="domain" description="Putative restriction endonuclease" evidence="1">
    <location>
        <begin position="34"/>
        <end position="188"/>
    </location>
</feature>
<dbReference type="GO" id="GO:0004519">
    <property type="term" value="F:endonuclease activity"/>
    <property type="evidence" value="ECO:0007669"/>
    <property type="project" value="UniProtKB-KW"/>
</dbReference>
<protein>
    <submittedName>
        <fullName evidence="2">Putative restriction endonuclease</fullName>
    </submittedName>
</protein>
<dbReference type="PANTHER" id="PTHR34107">
    <property type="entry name" value="SLL0198 PROTEIN-RELATED"/>
    <property type="match status" value="1"/>
</dbReference>
<dbReference type="InterPro" id="IPR008538">
    <property type="entry name" value="Uma2"/>
</dbReference>
<dbReference type="RefSeq" id="WP_052567108.1">
    <property type="nucleotide sequence ID" value="NZ_JMFO01000016.1"/>
</dbReference>
<dbReference type="InterPro" id="IPR012296">
    <property type="entry name" value="Nuclease_put_TT1808"/>
</dbReference>
<keyword evidence="2" id="KW-0255">Endonuclease</keyword>
<dbReference type="AlphaFoldDB" id="A0A088FCF4"/>
<sequence length="206" mass="23600">MEKTLSDIQTRWTTEDPWAEEGRLAALCGDFDLTEIIDGQEVVAYSPSFEHQNVLMKIATKIIIHLQYHKTGELFLSPLDVILEEGRQRLQPDLIFIKNERMSIAQDWIRGVPDMVCEIVSSGSYRYDAIKKRRIYEDYGVAEFWLVQPQYKAIEVFTIANGRYVQLCAAAEEGVITSEVIDGLEFDVRDIFAKERLIDKGVDGFA</sequence>
<dbReference type="PANTHER" id="PTHR34107:SF4">
    <property type="entry name" value="SLL1222 PROTEIN"/>
    <property type="match status" value="1"/>
</dbReference>
<dbReference type="OrthoDB" id="9808428at2"/>
<dbReference type="SUPFAM" id="SSF52980">
    <property type="entry name" value="Restriction endonuclease-like"/>
    <property type="match status" value="1"/>
</dbReference>
<evidence type="ECO:0000259" key="1">
    <source>
        <dbReference type="Pfam" id="PF05685"/>
    </source>
</evidence>
<organism evidence="2">
    <name type="scientific">Candidatus Magnetobacterium casense</name>
    <dbReference type="NCBI Taxonomy" id="1455061"/>
    <lineage>
        <taxon>Bacteria</taxon>
        <taxon>Pseudomonadati</taxon>
        <taxon>Nitrospirota</taxon>
        <taxon>Thermodesulfovibrionia</taxon>
        <taxon>Thermodesulfovibrionales</taxon>
        <taxon>Candidatus Magnetobacteriaceae</taxon>
        <taxon>Candidatus Magnetobacterium</taxon>
    </lineage>
</organism>
<evidence type="ECO:0000313" key="2">
    <source>
        <dbReference type="EMBL" id="AIM41327.1"/>
    </source>
</evidence>
<name>A0A088FCF4_9BACT</name>
<proteinExistence type="predicted"/>
<dbReference type="CDD" id="cd06260">
    <property type="entry name" value="DUF820-like"/>
    <property type="match status" value="1"/>
</dbReference>
<reference evidence="2" key="1">
    <citation type="journal article" date="2014" name="ISME J.">
        <title>Genomic insights into the uncultured genus 'Candidatus Magnetobacterium' in the phylum Nitrospirae.</title>
        <authorList>
            <person name="Lin W."/>
            <person name="Deng A."/>
            <person name="Wang Z."/>
            <person name="Li Y."/>
            <person name="Wen T."/>
            <person name="Wu L.F."/>
            <person name="Wu M."/>
            <person name="Pan Y."/>
        </authorList>
    </citation>
    <scope>NUCLEOTIDE SEQUENCE</scope>
    <source>
        <strain evidence="2">MYR-1</strain>
    </source>
</reference>